<keyword evidence="8" id="KW-0479">Metal-binding</keyword>
<dbReference type="GO" id="GO:0007010">
    <property type="term" value="P:cytoskeleton organization"/>
    <property type="evidence" value="ECO:0007669"/>
    <property type="project" value="UniProtKB-ARBA"/>
</dbReference>
<keyword evidence="4" id="KW-0597">Phosphoprotein</keyword>
<gene>
    <name evidence="14" type="primary">LOC113206092</name>
</gene>
<accession>A0A9C6WW87</accession>
<evidence type="ECO:0000256" key="10">
    <source>
        <dbReference type="SAM" id="MobiDB-lite"/>
    </source>
</evidence>
<comment type="subcellular location">
    <subcellularLocation>
        <location evidence="2">Cytoplasm</location>
    </subcellularLocation>
    <subcellularLocation>
        <location evidence="1">Nucleus</location>
    </subcellularLocation>
</comment>
<dbReference type="RefSeq" id="XP_052123841.1">
    <property type="nucleotide sequence ID" value="XM_052267881.1"/>
</dbReference>
<dbReference type="OrthoDB" id="79941at2759"/>
<keyword evidence="5" id="KW-0677">Repeat</keyword>
<keyword evidence="3" id="KW-0963">Cytoplasm</keyword>
<feature type="region of interest" description="Disordered" evidence="10">
    <location>
        <begin position="245"/>
        <end position="298"/>
    </location>
</feature>
<sequence>MEEAKPNVAGTFKIFVGNLADKTTAEELRPHFEKYGKVVECDVVKNYGFVHMEKEEHGRDAISNLNGFMVDDSAIKVEAATSRKGPHTATVKIFVGNLTDNTKAPEVRELFAKFGTVVECDIVRNYGFVHMDSTDNVAEAVRELNGHVIDGQPMKVQMSTSRVRQRPGMGDSEMCYRCGRGGHWSKECTKGLGGPSNGFRGPMFGRDHYPPPPPPPAFFRDRMFREGGLYDGMYDRRGYESDMYDRRYPVPPRGREYPPLPPGLRGARDAFPPPPLRSPSADYDRGYEMYSRRSPPSAAAARYSDDLPLASYSLNISPVETWSLKR</sequence>
<evidence type="ECO:0000256" key="8">
    <source>
        <dbReference type="PROSITE-ProRule" id="PRU00047"/>
    </source>
</evidence>
<dbReference type="Proteomes" id="UP000504606">
    <property type="component" value="Unplaced"/>
</dbReference>
<feature type="domain" description="RRM" evidence="11">
    <location>
        <begin position="12"/>
        <end position="82"/>
    </location>
</feature>
<dbReference type="SMART" id="SM00360">
    <property type="entry name" value="RRM"/>
    <property type="match status" value="2"/>
</dbReference>
<evidence type="ECO:0000256" key="5">
    <source>
        <dbReference type="ARBA" id="ARBA00022737"/>
    </source>
</evidence>
<evidence type="ECO:0000313" key="14">
    <source>
        <dbReference type="RefSeq" id="XP_052123841.1"/>
    </source>
</evidence>
<reference evidence="14" key="1">
    <citation type="submission" date="2025-08" db="UniProtKB">
        <authorList>
            <consortium name="RefSeq"/>
        </authorList>
    </citation>
    <scope>IDENTIFICATION</scope>
    <source>
        <tissue evidence="14">Whole organism</tissue>
    </source>
</reference>
<dbReference type="GO" id="GO:0010467">
    <property type="term" value="P:gene expression"/>
    <property type="evidence" value="ECO:0007669"/>
    <property type="project" value="UniProtKB-ARBA"/>
</dbReference>
<dbReference type="GO" id="GO:0005634">
    <property type="term" value="C:nucleus"/>
    <property type="evidence" value="ECO:0007669"/>
    <property type="project" value="UniProtKB-SubCell"/>
</dbReference>
<evidence type="ECO:0000256" key="7">
    <source>
        <dbReference type="ARBA" id="ARBA00023242"/>
    </source>
</evidence>
<protein>
    <submittedName>
        <fullName evidence="14">RNA-binding protein lark isoform X1</fullName>
    </submittedName>
</protein>
<evidence type="ECO:0000259" key="12">
    <source>
        <dbReference type="PROSITE" id="PS50158"/>
    </source>
</evidence>
<evidence type="ECO:0000256" key="4">
    <source>
        <dbReference type="ARBA" id="ARBA00022553"/>
    </source>
</evidence>
<dbReference type="Gene3D" id="3.30.70.330">
    <property type="match status" value="2"/>
</dbReference>
<dbReference type="PROSITE" id="PS50158">
    <property type="entry name" value="ZF_CCHC"/>
    <property type="match status" value="1"/>
</dbReference>
<dbReference type="PANTHER" id="PTHR48025:SF1">
    <property type="entry name" value="RRM DOMAIN-CONTAINING PROTEIN"/>
    <property type="match status" value="1"/>
</dbReference>
<evidence type="ECO:0000256" key="2">
    <source>
        <dbReference type="ARBA" id="ARBA00004496"/>
    </source>
</evidence>
<dbReference type="SUPFAM" id="SSF54928">
    <property type="entry name" value="RNA-binding domain, RBD"/>
    <property type="match status" value="2"/>
</dbReference>
<dbReference type="Pfam" id="PF00076">
    <property type="entry name" value="RRM_1"/>
    <property type="match status" value="2"/>
</dbReference>
<dbReference type="SMART" id="SM00343">
    <property type="entry name" value="ZnF_C2HC"/>
    <property type="match status" value="1"/>
</dbReference>
<dbReference type="GO" id="GO:0003729">
    <property type="term" value="F:mRNA binding"/>
    <property type="evidence" value="ECO:0007669"/>
    <property type="project" value="TreeGrafter"/>
</dbReference>
<evidence type="ECO:0000256" key="6">
    <source>
        <dbReference type="ARBA" id="ARBA00022884"/>
    </source>
</evidence>
<dbReference type="GeneID" id="113206092"/>
<evidence type="ECO:0000256" key="1">
    <source>
        <dbReference type="ARBA" id="ARBA00004123"/>
    </source>
</evidence>
<dbReference type="GO" id="GO:0008270">
    <property type="term" value="F:zinc ion binding"/>
    <property type="evidence" value="ECO:0007669"/>
    <property type="project" value="UniProtKB-KW"/>
</dbReference>
<organism evidence="13 14">
    <name type="scientific">Frankliniella occidentalis</name>
    <name type="common">Western flower thrips</name>
    <name type="synonym">Euthrips occidentalis</name>
    <dbReference type="NCBI Taxonomy" id="133901"/>
    <lineage>
        <taxon>Eukaryota</taxon>
        <taxon>Metazoa</taxon>
        <taxon>Ecdysozoa</taxon>
        <taxon>Arthropoda</taxon>
        <taxon>Hexapoda</taxon>
        <taxon>Insecta</taxon>
        <taxon>Pterygota</taxon>
        <taxon>Neoptera</taxon>
        <taxon>Paraneoptera</taxon>
        <taxon>Thysanoptera</taxon>
        <taxon>Terebrantia</taxon>
        <taxon>Thripoidea</taxon>
        <taxon>Thripidae</taxon>
        <taxon>Frankliniella</taxon>
    </lineage>
</organism>
<keyword evidence="8" id="KW-0863">Zinc-finger</keyword>
<dbReference type="Pfam" id="PF00098">
    <property type="entry name" value="zf-CCHC"/>
    <property type="match status" value="1"/>
</dbReference>
<dbReference type="InterPro" id="IPR000504">
    <property type="entry name" value="RRM_dom"/>
</dbReference>
<keyword evidence="13" id="KW-1185">Reference proteome</keyword>
<dbReference type="InterPro" id="IPR001878">
    <property type="entry name" value="Znf_CCHC"/>
</dbReference>
<dbReference type="CTD" id="38811"/>
<dbReference type="PANTHER" id="PTHR48025">
    <property type="entry name" value="OS02G0815200 PROTEIN"/>
    <property type="match status" value="1"/>
</dbReference>
<evidence type="ECO:0000259" key="11">
    <source>
        <dbReference type="PROSITE" id="PS50102"/>
    </source>
</evidence>
<evidence type="ECO:0000256" key="9">
    <source>
        <dbReference type="PROSITE-ProRule" id="PRU00176"/>
    </source>
</evidence>
<dbReference type="FunFam" id="3.30.70.330:FF:000046">
    <property type="entry name" value="RNA-binding protein 14 isoform X1"/>
    <property type="match status" value="1"/>
</dbReference>
<evidence type="ECO:0000256" key="3">
    <source>
        <dbReference type="ARBA" id="ARBA00022490"/>
    </source>
</evidence>
<evidence type="ECO:0000313" key="13">
    <source>
        <dbReference type="Proteomes" id="UP000504606"/>
    </source>
</evidence>
<keyword evidence="7" id="KW-0539">Nucleus</keyword>
<dbReference type="CDD" id="cd12343">
    <property type="entry name" value="RRM1_2_CoAA_like"/>
    <property type="match status" value="2"/>
</dbReference>
<dbReference type="InterPro" id="IPR012677">
    <property type="entry name" value="Nucleotide-bd_a/b_plait_sf"/>
</dbReference>
<dbReference type="InterPro" id="IPR050502">
    <property type="entry name" value="Euk_RNA-bind_prot"/>
</dbReference>
<feature type="compositionally biased region" description="Basic and acidic residues" evidence="10">
    <location>
        <begin position="245"/>
        <end position="256"/>
    </location>
</feature>
<feature type="domain" description="RRM" evidence="11">
    <location>
        <begin position="91"/>
        <end position="161"/>
    </location>
</feature>
<name>A0A9C6WW87_FRAOC</name>
<dbReference type="InterPro" id="IPR035979">
    <property type="entry name" value="RBD_domain_sf"/>
</dbReference>
<feature type="domain" description="CCHC-type" evidence="12">
    <location>
        <begin position="175"/>
        <end position="190"/>
    </location>
</feature>
<dbReference type="PROSITE" id="PS50102">
    <property type="entry name" value="RRM"/>
    <property type="match status" value="2"/>
</dbReference>
<proteinExistence type="predicted"/>
<dbReference type="Gene3D" id="4.10.60.10">
    <property type="entry name" value="Zinc finger, CCHC-type"/>
    <property type="match status" value="1"/>
</dbReference>
<dbReference type="AlphaFoldDB" id="A0A9C6WW87"/>
<dbReference type="GO" id="GO:0005737">
    <property type="term" value="C:cytoplasm"/>
    <property type="evidence" value="ECO:0007669"/>
    <property type="project" value="UniProtKB-SubCell"/>
</dbReference>
<feature type="compositionally biased region" description="Basic and acidic residues" evidence="10">
    <location>
        <begin position="282"/>
        <end position="291"/>
    </location>
</feature>
<keyword evidence="6 9" id="KW-0694">RNA-binding</keyword>
<keyword evidence="8" id="KW-0862">Zinc</keyword>